<dbReference type="InterPro" id="IPR037066">
    <property type="entry name" value="Plug_dom_sf"/>
</dbReference>
<keyword evidence="6 7" id="KW-0998">Cell outer membrane</keyword>
<dbReference type="InterPro" id="IPR023997">
    <property type="entry name" value="TonB-dep_OMP_SusC/RagA_CS"/>
</dbReference>
<dbReference type="STRING" id="413434.SAMN04488132_102139"/>
<reference evidence="9 10" key="1">
    <citation type="submission" date="2017-02" db="EMBL/GenBank/DDBJ databases">
        <authorList>
            <person name="Peterson S.W."/>
        </authorList>
    </citation>
    <scope>NUCLEOTIDE SEQUENCE [LARGE SCALE GENOMIC DNA]</scope>
    <source>
        <strain evidence="9 10">DSM 22335</strain>
    </source>
</reference>
<dbReference type="InterPro" id="IPR008969">
    <property type="entry name" value="CarboxyPept-like_regulatory"/>
</dbReference>
<dbReference type="NCBIfam" id="TIGR04057">
    <property type="entry name" value="SusC_RagA_signa"/>
    <property type="match status" value="1"/>
</dbReference>
<keyword evidence="4 7" id="KW-0812">Transmembrane</keyword>
<accession>A0A1T4KV88</accession>
<dbReference type="SUPFAM" id="SSF49464">
    <property type="entry name" value="Carboxypeptidase regulatory domain-like"/>
    <property type="match status" value="1"/>
</dbReference>
<evidence type="ECO:0000256" key="6">
    <source>
        <dbReference type="ARBA" id="ARBA00023237"/>
    </source>
</evidence>
<dbReference type="NCBIfam" id="TIGR04056">
    <property type="entry name" value="OMP_RagA_SusC"/>
    <property type="match status" value="1"/>
</dbReference>
<dbReference type="Proteomes" id="UP000190888">
    <property type="component" value="Unassembled WGS sequence"/>
</dbReference>
<dbReference type="GO" id="GO:0009279">
    <property type="term" value="C:cell outer membrane"/>
    <property type="evidence" value="ECO:0007669"/>
    <property type="project" value="UniProtKB-SubCell"/>
</dbReference>
<keyword evidence="3 7" id="KW-1134">Transmembrane beta strand</keyword>
<evidence type="ECO:0000256" key="2">
    <source>
        <dbReference type="ARBA" id="ARBA00022448"/>
    </source>
</evidence>
<dbReference type="Gene3D" id="2.60.40.1120">
    <property type="entry name" value="Carboxypeptidase-like, regulatory domain"/>
    <property type="match status" value="1"/>
</dbReference>
<dbReference type="Gene3D" id="2.170.130.10">
    <property type="entry name" value="TonB-dependent receptor, plug domain"/>
    <property type="match status" value="1"/>
</dbReference>
<dbReference type="SUPFAM" id="SSF56935">
    <property type="entry name" value="Porins"/>
    <property type="match status" value="1"/>
</dbReference>
<dbReference type="InterPro" id="IPR036942">
    <property type="entry name" value="Beta-barrel_TonB_sf"/>
</dbReference>
<keyword evidence="10" id="KW-1185">Reference proteome</keyword>
<dbReference type="RefSeq" id="WP_217698781.1">
    <property type="nucleotide sequence ID" value="NZ_FUWH01000002.1"/>
</dbReference>
<comment type="subcellular location">
    <subcellularLocation>
        <location evidence="1 7">Cell outer membrane</location>
        <topology evidence="1 7">Multi-pass membrane protein</topology>
    </subcellularLocation>
</comment>
<protein>
    <submittedName>
        <fullName evidence="9">TonB-linked outer membrane protein, SusC/RagA family</fullName>
    </submittedName>
</protein>
<name>A0A1T4KV88_9BACT</name>
<dbReference type="Gene3D" id="2.40.170.20">
    <property type="entry name" value="TonB-dependent receptor, beta-barrel domain"/>
    <property type="match status" value="1"/>
</dbReference>
<dbReference type="EMBL" id="FUWH01000002">
    <property type="protein sequence ID" value="SJZ46331.1"/>
    <property type="molecule type" value="Genomic_DNA"/>
</dbReference>
<evidence type="ECO:0000313" key="10">
    <source>
        <dbReference type="Proteomes" id="UP000190888"/>
    </source>
</evidence>
<evidence type="ECO:0000313" key="9">
    <source>
        <dbReference type="EMBL" id="SJZ46331.1"/>
    </source>
</evidence>
<dbReference type="Pfam" id="PF13715">
    <property type="entry name" value="CarbopepD_reg_2"/>
    <property type="match status" value="1"/>
</dbReference>
<evidence type="ECO:0000256" key="4">
    <source>
        <dbReference type="ARBA" id="ARBA00022692"/>
    </source>
</evidence>
<sequence length="1038" mass="114854">MEQKHIPRMPVPGVRYRRYATIFLTLFLLFTLQLQAQTLKVSGIVKDAKGDPMQSVTVTVKGKSQSTTTDAAGKYTITVPDAKSVLVFTFVGYIDQEEPVNGKTTVNTTLSAGASNLDEVVVIGYGVQKKRDVAGAVNSIGAKDIAERVPVTMFDAIQGKAAGVLVTNDNGDPAGQGTIQIRGASTINSGNGPLYVIDGIISENGNFLNPNDIETIDILKDAASAAIYGARGANGVILITTKKGREGRPVINANYYRLYGKLAHKLRTTSADELRYYRAMRGDGNNGYNVDSLNPYLNADNDYQDLLFRTGVKQVASLSISGAQKGINYYGGITYTDDQAIVINSWIKRVQSKINVSYLASKKLTVSHSLAFAFQTGNTIPVGNSAKQVFERNPWTSVYRPDGSYAGYIESKRNPVAQALYNIDLDKNYTVQFNTQLAYQFTKELKLTTLFNAQLDNNSNSQFTPSSLTNGGTGDATGSNTVGKNFYWEYQAYLNYNKRFGDHNVSGTAVFGVDRRRDDRMSIATYKYLSEEILVGNVGTVDLTKSYTTATAYSDANLTARIGDSYKGRYIAQATLRRDASSRFGQNNKWGTFYSGSLAWIFSSEKFMDRTSSWLTDGKLRLSYGKTGNDRIGNSNYPSYTVMNFGENYYNGNFGAAENTTLGNANIHWESTTSTNFGLDLSLFKNRVTITVDYYTKNTNDLLYNSALPGETGKRNVNINLGSIQNKGLELSMIATPIVKKDLRVEVMGNITFQRSKITELANHTSFISGNKWLIQEGGMIGDFYVWKNLGVYQWNESNAYDANGTRLTVVLDQNGKPNGTYTLDGKPYTGTINYKSRNGFKLQGGDTEWYDANNDGIIDEKDKVIAGNAQPDYFYGFGATVKYKNWSLNFLFNGQSGNKIYNAVRNAQNTFSSTYTPPIWDAALYSWQKQGDVSQYPYFPLKDTRGSISNGYNSLYIEDGSFLRLSSVRVAYTLGSNLASKLKLKNASVYVYGNNLLTWTNYTWYDPEFSSNGLNIGEDNGKYPKRRELGVGINVNF</sequence>
<evidence type="ECO:0000259" key="8">
    <source>
        <dbReference type="Pfam" id="PF07715"/>
    </source>
</evidence>
<dbReference type="PROSITE" id="PS52016">
    <property type="entry name" value="TONB_DEPENDENT_REC_3"/>
    <property type="match status" value="1"/>
</dbReference>
<dbReference type="InterPro" id="IPR039426">
    <property type="entry name" value="TonB-dep_rcpt-like"/>
</dbReference>
<dbReference type="InterPro" id="IPR023996">
    <property type="entry name" value="TonB-dep_OMP_SusC/RagA"/>
</dbReference>
<keyword evidence="5 7" id="KW-0472">Membrane</keyword>
<evidence type="ECO:0000256" key="7">
    <source>
        <dbReference type="PROSITE-ProRule" id="PRU01360"/>
    </source>
</evidence>
<evidence type="ECO:0000256" key="5">
    <source>
        <dbReference type="ARBA" id="ARBA00023136"/>
    </source>
</evidence>
<evidence type="ECO:0000256" key="1">
    <source>
        <dbReference type="ARBA" id="ARBA00004571"/>
    </source>
</evidence>
<dbReference type="AlphaFoldDB" id="A0A1T4KV88"/>
<dbReference type="Pfam" id="PF07715">
    <property type="entry name" value="Plug"/>
    <property type="match status" value="1"/>
</dbReference>
<feature type="domain" description="TonB-dependent receptor plug" evidence="8">
    <location>
        <begin position="129"/>
        <end position="236"/>
    </location>
</feature>
<keyword evidence="2 7" id="KW-0813">Transport</keyword>
<evidence type="ECO:0000256" key="3">
    <source>
        <dbReference type="ARBA" id="ARBA00022452"/>
    </source>
</evidence>
<organism evidence="9 10">
    <name type="scientific">Sediminibacterium ginsengisoli</name>
    <dbReference type="NCBI Taxonomy" id="413434"/>
    <lineage>
        <taxon>Bacteria</taxon>
        <taxon>Pseudomonadati</taxon>
        <taxon>Bacteroidota</taxon>
        <taxon>Chitinophagia</taxon>
        <taxon>Chitinophagales</taxon>
        <taxon>Chitinophagaceae</taxon>
        <taxon>Sediminibacterium</taxon>
    </lineage>
</organism>
<proteinExistence type="inferred from homology"/>
<gene>
    <name evidence="9" type="ORF">SAMN04488132_102139</name>
</gene>
<comment type="similarity">
    <text evidence="7">Belongs to the TonB-dependent receptor family.</text>
</comment>
<dbReference type="InterPro" id="IPR012910">
    <property type="entry name" value="Plug_dom"/>
</dbReference>